<keyword evidence="1" id="KW-0812">Transmembrane</keyword>
<protein>
    <submittedName>
        <fullName evidence="3">Uncharacterized protein</fullName>
    </submittedName>
</protein>
<feature type="chain" id="PRO_5012778054" evidence="2">
    <location>
        <begin position="20"/>
        <end position="160"/>
    </location>
</feature>
<keyword evidence="1" id="KW-1133">Transmembrane helix</keyword>
<organism evidence="3">
    <name type="scientific">Rhizopus microsporus var. microsporus</name>
    <dbReference type="NCBI Taxonomy" id="86635"/>
    <lineage>
        <taxon>Eukaryota</taxon>
        <taxon>Fungi</taxon>
        <taxon>Fungi incertae sedis</taxon>
        <taxon>Mucoromycota</taxon>
        <taxon>Mucoromycotina</taxon>
        <taxon>Mucoromycetes</taxon>
        <taxon>Mucorales</taxon>
        <taxon>Mucorineae</taxon>
        <taxon>Rhizopodaceae</taxon>
        <taxon>Rhizopus</taxon>
    </lineage>
</organism>
<feature type="signal peptide" evidence="2">
    <location>
        <begin position="1"/>
        <end position="19"/>
    </location>
</feature>
<evidence type="ECO:0000313" key="3">
    <source>
        <dbReference type="EMBL" id="ORE06040.1"/>
    </source>
</evidence>
<evidence type="ECO:0000256" key="2">
    <source>
        <dbReference type="SAM" id="SignalP"/>
    </source>
</evidence>
<dbReference type="VEuPathDB" id="FungiDB:BCV72DRAFT_129292"/>
<dbReference type="EMBL" id="KV921931">
    <property type="protein sequence ID" value="ORE06040.1"/>
    <property type="molecule type" value="Genomic_DNA"/>
</dbReference>
<sequence>MVRLYQLVAFCIFFHQCAAQLGAEIFYPENNATITPGEKINTQFRYNNMGSGQYTLDINLWKDSGARELAYNVAKGVSLPEGNISGTHNDFSMNGTYSWTVPHGLDELVYLTVHANVSLQGSVLTMRSGFVMLHVNSALSHLPMPSWMLLILTIFILTIL</sequence>
<dbReference type="AlphaFoldDB" id="A0A1X0R204"/>
<feature type="transmembrane region" description="Helical" evidence="1">
    <location>
        <begin position="142"/>
        <end position="159"/>
    </location>
</feature>
<gene>
    <name evidence="3" type="ORF">BCV72DRAFT_129292</name>
</gene>
<proteinExistence type="predicted"/>
<reference evidence="3" key="1">
    <citation type="journal article" date="2016" name="Proc. Natl. Acad. Sci. U.S.A.">
        <title>Lipid metabolic changes in an early divergent fungus govern the establishment of a mutualistic symbiosis with endobacteria.</title>
        <authorList>
            <person name="Lastovetsky O.A."/>
            <person name="Gaspar M.L."/>
            <person name="Mondo S.J."/>
            <person name="LaButti K.M."/>
            <person name="Sandor L."/>
            <person name="Grigoriev I.V."/>
            <person name="Henry S.A."/>
            <person name="Pawlowska T.E."/>
        </authorList>
    </citation>
    <scope>NUCLEOTIDE SEQUENCE [LARGE SCALE GENOMIC DNA]</scope>
    <source>
        <strain evidence="3">ATCC 52814</strain>
    </source>
</reference>
<keyword evidence="1" id="KW-0472">Membrane</keyword>
<keyword evidence="2" id="KW-0732">Signal</keyword>
<evidence type="ECO:0000256" key="1">
    <source>
        <dbReference type="SAM" id="Phobius"/>
    </source>
</evidence>
<dbReference type="OrthoDB" id="2282137at2759"/>
<accession>A0A1X0R204</accession>
<dbReference type="Proteomes" id="UP000242414">
    <property type="component" value="Unassembled WGS sequence"/>
</dbReference>
<name>A0A1X0R204_RHIZD</name>